<dbReference type="Proteomes" id="UP000565754">
    <property type="component" value="Unassembled WGS sequence"/>
</dbReference>
<comment type="caution">
    <text evidence="7">The sequence shown here is derived from an EMBL/GenBank/DDBJ whole genome shotgun (WGS) entry which is preliminary data.</text>
</comment>
<protein>
    <submittedName>
        <fullName evidence="7">GAK19 protein</fullName>
    </submittedName>
</protein>
<feature type="region of interest" description="Disordered" evidence="5">
    <location>
        <begin position="144"/>
        <end position="198"/>
    </location>
</feature>
<proteinExistence type="predicted"/>
<dbReference type="SUPFAM" id="SSF47943">
    <property type="entry name" value="Retrovirus capsid protein, N-terminal core domain"/>
    <property type="match status" value="1"/>
</dbReference>
<dbReference type="GO" id="GO:0016032">
    <property type="term" value="P:viral process"/>
    <property type="evidence" value="ECO:0007669"/>
    <property type="project" value="InterPro"/>
</dbReference>
<keyword evidence="8" id="KW-1185">Reference proteome</keyword>
<dbReference type="Pfam" id="PF19317">
    <property type="entry name" value="Gag_p24_C"/>
    <property type="match status" value="1"/>
</dbReference>
<dbReference type="GO" id="GO:0008270">
    <property type="term" value="F:zinc ion binding"/>
    <property type="evidence" value="ECO:0007669"/>
    <property type="project" value="UniProtKB-KW"/>
</dbReference>
<keyword evidence="1" id="KW-0479">Metal-binding</keyword>
<dbReference type="SUPFAM" id="SSF47353">
    <property type="entry name" value="Retrovirus capsid dimerization domain-like"/>
    <property type="match status" value="1"/>
</dbReference>
<evidence type="ECO:0000259" key="6">
    <source>
        <dbReference type="PROSITE" id="PS50158"/>
    </source>
</evidence>
<dbReference type="Pfam" id="PF00607">
    <property type="entry name" value="Gag_p24"/>
    <property type="match status" value="1"/>
</dbReference>
<feature type="region of interest" description="Disordered" evidence="5">
    <location>
        <begin position="544"/>
        <end position="575"/>
    </location>
</feature>
<gene>
    <name evidence="7" type="primary">Ervk19</name>
    <name evidence="7" type="ORF">OENOEN_R09891</name>
</gene>
<evidence type="ECO:0000256" key="5">
    <source>
        <dbReference type="SAM" id="MobiDB-lite"/>
    </source>
</evidence>
<dbReference type="PANTHER" id="PTHR40389">
    <property type="entry name" value="ENDOGENOUS RETROVIRUS GROUP K MEMBER 24 GAG POLYPROTEIN-RELATED"/>
    <property type="match status" value="1"/>
</dbReference>
<dbReference type="Gene3D" id="4.10.60.10">
    <property type="entry name" value="Zinc finger, CCHC-type"/>
    <property type="match status" value="1"/>
</dbReference>
<dbReference type="InterPro" id="IPR036875">
    <property type="entry name" value="Znf_CCHC_sf"/>
</dbReference>
<feature type="domain" description="CCHC-type" evidence="6">
    <location>
        <begin position="509"/>
        <end position="524"/>
    </location>
</feature>
<dbReference type="InterPro" id="IPR045345">
    <property type="entry name" value="Gag_p24_C"/>
</dbReference>
<dbReference type="Gene3D" id="1.10.1200.30">
    <property type="match status" value="1"/>
</dbReference>
<dbReference type="InterPro" id="IPR001878">
    <property type="entry name" value="Znf_CCHC"/>
</dbReference>
<evidence type="ECO:0000313" key="7">
    <source>
        <dbReference type="EMBL" id="NXM87161.1"/>
    </source>
</evidence>
<feature type="compositionally biased region" description="Polar residues" evidence="5">
    <location>
        <begin position="557"/>
        <end position="568"/>
    </location>
</feature>
<feature type="compositionally biased region" description="Polar residues" evidence="5">
    <location>
        <begin position="170"/>
        <end position="181"/>
    </location>
</feature>
<sequence length="575" mass="63264">MDRQVEYELFTCTLQQCNVQGIDLKKDLPGLLAWGYAKGCFVVPCTVHELSEWRKLHDKLWDAVLDDDKEAKKLGKIWRVVHNALLQQVADKRAAEQAIEAHKKNLHYGQDEGQPLAPTVRSIRIPPAELPGVGCNTRENVCLSAPPLGEQKEVDDGDGDIVKPRPPSDTPLTPATPNQPHSRPDLIQGSESDLMEGMARQRREAWKNLAYHEIIEGDGAALQTSGYMPFPATYTPVYDQQGDAAGMQAEFQPLDCKLLAQLRETVSQFGFKSEPVKQMLDYLFDTQVLLPKDLQEISQLMLTEHQLWLFEAHWQALVNESVATQRQQGDPLHGVTADELMGRGNFLRREAQLLMGADKAREAMRVFRNALDRVKEPGGVPPYMGIKQGREEPFGTFIDRVAAAIEKAGVPNWMKGALLRQCAIQNSNAAIQRLIATLPGDWRIEELLEQAAVMPTGSQAFLVDAIKELGVGLKKQAEAMQSQVLAALAALQASAATSSNALRNNPSAKCYRCGKGGHLRRVCRATGVWCQTCQSDTHNTAACRRKSGSCKSGSRKQSASSRATTQVTGGKATAP</sequence>
<dbReference type="GO" id="GO:0003676">
    <property type="term" value="F:nucleic acid binding"/>
    <property type="evidence" value="ECO:0007669"/>
    <property type="project" value="InterPro"/>
</dbReference>
<dbReference type="PANTHER" id="PTHR40389:SF3">
    <property type="entry name" value="IGE-BINDING PROTEIN"/>
    <property type="match status" value="1"/>
</dbReference>
<dbReference type="InterPro" id="IPR008919">
    <property type="entry name" value="Retrov_capsid_N"/>
</dbReference>
<evidence type="ECO:0000256" key="1">
    <source>
        <dbReference type="ARBA" id="ARBA00022723"/>
    </source>
</evidence>
<accession>A0A7L1ECV9</accession>
<dbReference type="PROSITE" id="PS50158">
    <property type="entry name" value="ZF_CCHC"/>
    <property type="match status" value="1"/>
</dbReference>
<feature type="non-terminal residue" evidence="7">
    <location>
        <position position="575"/>
    </location>
</feature>
<reference evidence="7 8" key="1">
    <citation type="submission" date="2019-09" db="EMBL/GenBank/DDBJ databases">
        <title>Bird 10,000 Genomes (B10K) Project - Family phase.</title>
        <authorList>
            <person name="Zhang G."/>
        </authorList>
    </citation>
    <scope>NUCLEOTIDE SEQUENCE [LARGE SCALE GENOMIC DNA]</scope>
    <source>
        <strain evidence="7">B10K-DU-001-74</strain>
        <tissue evidence="7">Muscle</tissue>
    </source>
</reference>
<dbReference type="InterPro" id="IPR008916">
    <property type="entry name" value="Retrov_capsid_C"/>
</dbReference>
<feature type="non-terminal residue" evidence="7">
    <location>
        <position position="1"/>
    </location>
</feature>
<dbReference type="Gene3D" id="1.10.375.10">
    <property type="entry name" value="Human Immunodeficiency Virus Type 1 Capsid Protein"/>
    <property type="match status" value="1"/>
</dbReference>
<dbReference type="AlphaFoldDB" id="A0A7L1ECV9"/>
<keyword evidence="2 4" id="KW-0863">Zinc-finger</keyword>
<dbReference type="SMART" id="SM00343">
    <property type="entry name" value="ZnF_C2HC"/>
    <property type="match status" value="1"/>
</dbReference>
<organism evidence="7 8">
    <name type="scientific">Oenanthe oenanthe</name>
    <name type="common">Northern wheatear</name>
    <dbReference type="NCBI Taxonomy" id="279966"/>
    <lineage>
        <taxon>Eukaryota</taxon>
        <taxon>Metazoa</taxon>
        <taxon>Chordata</taxon>
        <taxon>Craniata</taxon>
        <taxon>Vertebrata</taxon>
        <taxon>Euteleostomi</taxon>
        <taxon>Archelosauria</taxon>
        <taxon>Archosauria</taxon>
        <taxon>Dinosauria</taxon>
        <taxon>Saurischia</taxon>
        <taxon>Theropoda</taxon>
        <taxon>Coelurosauria</taxon>
        <taxon>Aves</taxon>
        <taxon>Neognathae</taxon>
        <taxon>Neoaves</taxon>
        <taxon>Telluraves</taxon>
        <taxon>Australaves</taxon>
        <taxon>Passeriformes</taxon>
        <taxon>Muscicapidae</taxon>
        <taxon>Oenanthe</taxon>
    </lineage>
</organism>
<dbReference type="EMBL" id="VXBF01009998">
    <property type="protein sequence ID" value="NXM87161.1"/>
    <property type="molecule type" value="Genomic_DNA"/>
</dbReference>
<evidence type="ECO:0000256" key="2">
    <source>
        <dbReference type="ARBA" id="ARBA00022771"/>
    </source>
</evidence>
<keyword evidence="3" id="KW-0862">Zinc</keyword>
<evidence type="ECO:0000256" key="3">
    <source>
        <dbReference type="ARBA" id="ARBA00022833"/>
    </source>
</evidence>
<dbReference type="InterPro" id="IPR050195">
    <property type="entry name" value="Primate_lentivir_Gag_pol-like"/>
</dbReference>
<evidence type="ECO:0000256" key="4">
    <source>
        <dbReference type="PROSITE-ProRule" id="PRU00047"/>
    </source>
</evidence>
<evidence type="ECO:0000313" key="8">
    <source>
        <dbReference type="Proteomes" id="UP000565754"/>
    </source>
</evidence>
<dbReference type="SUPFAM" id="SSF57756">
    <property type="entry name" value="Retrovirus zinc finger-like domains"/>
    <property type="match status" value="1"/>
</dbReference>
<name>A0A7L1ECV9_OENON</name>